<dbReference type="Pfam" id="PF02698">
    <property type="entry name" value="DUF218"/>
    <property type="match status" value="1"/>
</dbReference>
<comment type="caution">
    <text evidence="2">The sequence shown here is derived from an EMBL/GenBank/DDBJ whole genome shotgun (WGS) entry which is preliminary data.</text>
</comment>
<accession>C0CGT3</accession>
<dbReference type="Gene3D" id="3.40.50.620">
    <property type="entry name" value="HUPs"/>
    <property type="match status" value="1"/>
</dbReference>
<dbReference type="GeneID" id="86821221"/>
<proteinExistence type="predicted"/>
<name>C0CGT3_BLAHS</name>
<dbReference type="RefSeq" id="WP_005944635.1">
    <property type="nucleotide sequence ID" value="NZ_CP136423.1"/>
</dbReference>
<dbReference type="Proteomes" id="UP000003100">
    <property type="component" value="Unassembled WGS sequence"/>
</dbReference>
<dbReference type="PANTHER" id="PTHR30336">
    <property type="entry name" value="INNER MEMBRANE PROTEIN, PROBABLE PERMEASE"/>
    <property type="match status" value="1"/>
</dbReference>
<reference evidence="2 3" key="1">
    <citation type="submission" date="2009-01" db="EMBL/GenBank/DDBJ databases">
        <authorList>
            <person name="Fulton L."/>
            <person name="Clifton S."/>
            <person name="Fulton B."/>
            <person name="Xu J."/>
            <person name="Minx P."/>
            <person name="Pepin K.H."/>
            <person name="Johnson M."/>
            <person name="Bhonagiri V."/>
            <person name="Nash W.E."/>
            <person name="Mardis E.R."/>
            <person name="Wilson R.K."/>
        </authorList>
    </citation>
    <scope>NUCLEOTIDE SEQUENCE [LARGE SCALE GENOMIC DNA]</scope>
    <source>
        <strain evidence="3">DSM 10507 / JCM 14656 / S5a33</strain>
    </source>
</reference>
<dbReference type="eggNOG" id="COG1434">
    <property type="taxonomic scope" value="Bacteria"/>
</dbReference>
<reference evidence="2 3" key="2">
    <citation type="submission" date="2009-02" db="EMBL/GenBank/DDBJ databases">
        <title>Draft genome sequence of Blautia hydrogenotrophica DSM 10507 (Ruminococcus hydrogenotrophicus DSM 10507).</title>
        <authorList>
            <person name="Sudarsanam P."/>
            <person name="Ley R."/>
            <person name="Guruge J."/>
            <person name="Turnbaugh P.J."/>
            <person name="Mahowald M."/>
            <person name="Liep D."/>
            <person name="Gordon J."/>
        </authorList>
    </citation>
    <scope>NUCLEOTIDE SEQUENCE [LARGE SCALE GENOMIC DNA]</scope>
    <source>
        <strain evidence="3">DSM 10507 / JCM 14656 / S5a33</strain>
    </source>
</reference>
<evidence type="ECO:0000313" key="2">
    <source>
        <dbReference type="EMBL" id="EEG50989.1"/>
    </source>
</evidence>
<sequence>MRLSFIEETADFIFMEGSPCMADIIFVPGNGYPQMAERAAKLWKAGFAPYVLPSGKYSTAFGEFSGVLDKKEEYQGTFSTEWEFLREVLVKNGVPDYAILREDQATYTEQNARYSRRVTEHAGITVKRAMLCCKNYHARRAYLYYQQYFPNTVFHVLPSCVDGIDRNNWNKTKEGVLAVTGEVTRIIYQFSLLVED</sequence>
<organism evidence="2 3">
    <name type="scientific">Blautia hydrogenotrophica (strain DSM 10507 / JCM 14656 / S5a33)</name>
    <name type="common">Ruminococcus hydrogenotrophicus</name>
    <dbReference type="NCBI Taxonomy" id="476272"/>
    <lineage>
        <taxon>Bacteria</taxon>
        <taxon>Bacillati</taxon>
        <taxon>Bacillota</taxon>
        <taxon>Clostridia</taxon>
        <taxon>Lachnospirales</taxon>
        <taxon>Lachnospiraceae</taxon>
        <taxon>Blautia</taxon>
    </lineage>
</organism>
<evidence type="ECO:0000259" key="1">
    <source>
        <dbReference type="Pfam" id="PF02698"/>
    </source>
</evidence>
<protein>
    <recommendedName>
        <fullName evidence="1">DUF218 domain-containing protein</fullName>
    </recommendedName>
</protein>
<dbReference type="CDD" id="cd06259">
    <property type="entry name" value="YdcF-like"/>
    <property type="match status" value="1"/>
</dbReference>
<dbReference type="PATRIC" id="fig|476272.21.peg.3052"/>
<evidence type="ECO:0000313" key="3">
    <source>
        <dbReference type="Proteomes" id="UP000003100"/>
    </source>
</evidence>
<dbReference type="HOGENOM" id="CLU_107581_3_0_9"/>
<dbReference type="GO" id="GO:0005886">
    <property type="term" value="C:plasma membrane"/>
    <property type="evidence" value="ECO:0007669"/>
    <property type="project" value="TreeGrafter"/>
</dbReference>
<dbReference type="InterPro" id="IPR014729">
    <property type="entry name" value="Rossmann-like_a/b/a_fold"/>
</dbReference>
<dbReference type="InterPro" id="IPR003848">
    <property type="entry name" value="DUF218"/>
</dbReference>
<keyword evidence="3" id="KW-1185">Reference proteome</keyword>
<dbReference type="InterPro" id="IPR051599">
    <property type="entry name" value="Cell_Envelope_Assoc"/>
</dbReference>
<dbReference type="EMBL" id="ACBZ01000002">
    <property type="protein sequence ID" value="EEG50989.1"/>
    <property type="molecule type" value="Genomic_DNA"/>
</dbReference>
<gene>
    <name evidence="2" type="ORF">RUMHYD_00046</name>
</gene>
<dbReference type="AlphaFoldDB" id="C0CGT3"/>
<feature type="domain" description="DUF218" evidence="1">
    <location>
        <begin position="23"/>
        <end position="158"/>
    </location>
</feature>
<dbReference type="PANTHER" id="PTHR30336:SF20">
    <property type="entry name" value="DUF218 DOMAIN-CONTAINING PROTEIN"/>
    <property type="match status" value="1"/>
</dbReference>